<proteinExistence type="predicted"/>
<name>A0A8H5BWN5_9AGAR</name>
<organism evidence="2 3">
    <name type="scientific">Psilocybe cf. subviscida</name>
    <dbReference type="NCBI Taxonomy" id="2480587"/>
    <lineage>
        <taxon>Eukaryota</taxon>
        <taxon>Fungi</taxon>
        <taxon>Dikarya</taxon>
        <taxon>Basidiomycota</taxon>
        <taxon>Agaricomycotina</taxon>
        <taxon>Agaricomycetes</taxon>
        <taxon>Agaricomycetidae</taxon>
        <taxon>Agaricales</taxon>
        <taxon>Agaricineae</taxon>
        <taxon>Strophariaceae</taxon>
        <taxon>Psilocybe</taxon>
    </lineage>
</organism>
<dbReference type="OrthoDB" id="4261061at2759"/>
<keyword evidence="1" id="KW-0472">Membrane</keyword>
<feature type="transmembrane region" description="Helical" evidence="1">
    <location>
        <begin position="40"/>
        <end position="60"/>
    </location>
</feature>
<accession>A0A8H5BWN5</accession>
<evidence type="ECO:0000313" key="2">
    <source>
        <dbReference type="EMBL" id="KAF5330609.1"/>
    </source>
</evidence>
<keyword evidence="1" id="KW-0812">Transmembrane</keyword>
<comment type="caution">
    <text evidence="2">The sequence shown here is derived from an EMBL/GenBank/DDBJ whole genome shotgun (WGS) entry which is preliminary data.</text>
</comment>
<feature type="transmembrane region" description="Helical" evidence="1">
    <location>
        <begin position="7"/>
        <end position="28"/>
    </location>
</feature>
<dbReference type="AlphaFoldDB" id="A0A8H5BWN5"/>
<gene>
    <name evidence="2" type="ORF">D9619_005191</name>
</gene>
<feature type="transmembrane region" description="Helical" evidence="1">
    <location>
        <begin position="195"/>
        <end position="217"/>
    </location>
</feature>
<dbReference type="EMBL" id="JAACJJ010000001">
    <property type="protein sequence ID" value="KAF5330609.1"/>
    <property type="molecule type" value="Genomic_DNA"/>
</dbReference>
<evidence type="ECO:0000313" key="3">
    <source>
        <dbReference type="Proteomes" id="UP000567179"/>
    </source>
</evidence>
<evidence type="ECO:0000256" key="1">
    <source>
        <dbReference type="SAM" id="Phobius"/>
    </source>
</evidence>
<sequence length="268" mass="30058">MTTSVPVIVISGFSLTNRLLLYASIATAPVALMDGIGSHIPINAGFLGFTIYQQYLFYLATKQRQLHALCMLPQCLNSMYAVSYLAGVSAGNRWLSGALCVGTAAVLIINNVTAWTAYLMDLPEGYGVYHFFFFGWRTLSSKWRPLFLLWSVGDSIVTLGYITQSVYIATWTPTVSEEVDGDEDSNLKWWKDTSLIWSSAVGMLPFFPFVLWIELIVYKNHIVSETDTISVYLFIVQIALLITPCIYSLLRGKPSSKDDKLWEELTKL</sequence>
<feature type="transmembrane region" description="Helical" evidence="1">
    <location>
        <begin position="81"/>
        <end position="109"/>
    </location>
</feature>
<keyword evidence="1" id="KW-1133">Transmembrane helix</keyword>
<feature type="transmembrane region" description="Helical" evidence="1">
    <location>
        <begin position="229"/>
        <end position="250"/>
    </location>
</feature>
<feature type="transmembrane region" description="Helical" evidence="1">
    <location>
        <begin position="146"/>
        <end position="169"/>
    </location>
</feature>
<reference evidence="2 3" key="1">
    <citation type="journal article" date="2020" name="ISME J.">
        <title>Uncovering the hidden diversity of litter-decomposition mechanisms in mushroom-forming fungi.</title>
        <authorList>
            <person name="Floudas D."/>
            <person name="Bentzer J."/>
            <person name="Ahren D."/>
            <person name="Johansson T."/>
            <person name="Persson P."/>
            <person name="Tunlid A."/>
        </authorList>
    </citation>
    <scope>NUCLEOTIDE SEQUENCE [LARGE SCALE GENOMIC DNA]</scope>
    <source>
        <strain evidence="2 3">CBS 101986</strain>
    </source>
</reference>
<protein>
    <submittedName>
        <fullName evidence="2">Uncharacterized protein</fullName>
    </submittedName>
</protein>
<keyword evidence="3" id="KW-1185">Reference proteome</keyword>
<dbReference type="Proteomes" id="UP000567179">
    <property type="component" value="Unassembled WGS sequence"/>
</dbReference>